<dbReference type="AlphaFoldDB" id="A0A939F0H7"/>
<feature type="signal peptide" evidence="1">
    <location>
        <begin position="1"/>
        <end position="27"/>
    </location>
</feature>
<dbReference type="Proteomes" id="UP000664144">
    <property type="component" value="Unassembled WGS sequence"/>
</dbReference>
<gene>
    <name evidence="2" type="ORF">J0X19_23360</name>
</gene>
<keyword evidence="3" id="KW-1185">Reference proteome</keyword>
<keyword evidence="1" id="KW-0732">Signal</keyword>
<evidence type="ECO:0000313" key="3">
    <source>
        <dbReference type="Proteomes" id="UP000664144"/>
    </source>
</evidence>
<feature type="chain" id="PRO_5036721955" evidence="1">
    <location>
        <begin position="28"/>
        <end position="307"/>
    </location>
</feature>
<evidence type="ECO:0000313" key="2">
    <source>
        <dbReference type="EMBL" id="MBO0360918.1"/>
    </source>
</evidence>
<dbReference type="NCBIfam" id="TIGR04183">
    <property type="entry name" value="Por_Secre_tail"/>
    <property type="match status" value="1"/>
</dbReference>
<evidence type="ECO:0000256" key="1">
    <source>
        <dbReference type="SAM" id="SignalP"/>
    </source>
</evidence>
<sequence length="307" mass="32455">MMNTLLTFCSRAVLGLTLLGFAAAAQAQSLITVTVGAGTSAASTNALLSTSTTTNKYARTVSIYSAAELLAAGAQAGSFTRIAWFKGGAGEYPANDAQLSIYLKRTTATALSANPVVWATEVVGATPVYTNSALSLPAGTGWKDFVFSAPFAWNGTDNIEVLVDWFRNSTPTADITWQYTAVSATGGAHATQVNSALIPTVRWAANRPNVQLQLAVVSATHQQAPAGWVQVAPNPFAGELQLAVGANSQGQALETILTDALGRTLQQRRTSLGAVRTLQTPAHLVPGIYFLTVRNEKWQQTFRVVHE</sequence>
<reference evidence="2" key="1">
    <citation type="submission" date="2021-03" db="EMBL/GenBank/DDBJ databases">
        <authorList>
            <person name="Kim M.K."/>
        </authorList>
    </citation>
    <scope>NUCLEOTIDE SEQUENCE</scope>
    <source>
        <strain evidence="2">BT186</strain>
    </source>
</reference>
<dbReference type="InterPro" id="IPR026444">
    <property type="entry name" value="Secre_tail"/>
</dbReference>
<proteinExistence type="predicted"/>
<accession>A0A939F0H7</accession>
<protein>
    <submittedName>
        <fullName evidence="2">T9SS type A sorting domain-containing protein</fullName>
    </submittedName>
</protein>
<organism evidence="2 3">
    <name type="scientific">Hymenobacter telluris</name>
    <dbReference type="NCBI Taxonomy" id="2816474"/>
    <lineage>
        <taxon>Bacteria</taxon>
        <taxon>Pseudomonadati</taxon>
        <taxon>Bacteroidota</taxon>
        <taxon>Cytophagia</taxon>
        <taxon>Cytophagales</taxon>
        <taxon>Hymenobacteraceae</taxon>
        <taxon>Hymenobacter</taxon>
    </lineage>
</organism>
<comment type="caution">
    <text evidence="2">The sequence shown here is derived from an EMBL/GenBank/DDBJ whole genome shotgun (WGS) entry which is preliminary data.</text>
</comment>
<dbReference type="RefSeq" id="WP_206986828.1">
    <property type="nucleotide sequence ID" value="NZ_JAFLQZ010000026.1"/>
</dbReference>
<dbReference type="EMBL" id="JAFLQZ010000026">
    <property type="protein sequence ID" value="MBO0360918.1"/>
    <property type="molecule type" value="Genomic_DNA"/>
</dbReference>
<name>A0A939F0H7_9BACT</name>